<keyword evidence="6 14" id="KW-0732">Signal</keyword>
<dbReference type="InterPro" id="IPR011707">
    <property type="entry name" value="Cu-oxidase-like_N"/>
</dbReference>
<keyword evidence="12" id="KW-0439">Lignin degradation</keyword>
<dbReference type="InterPro" id="IPR001117">
    <property type="entry name" value="Cu-oxidase_2nd"/>
</dbReference>
<evidence type="ECO:0000256" key="7">
    <source>
        <dbReference type="ARBA" id="ARBA00022737"/>
    </source>
</evidence>
<dbReference type="Pfam" id="PF07732">
    <property type="entry name" value="Cu-oxidase_3"/>
    <property type="match status" value="1"/>
</dbReference>
<feature type="domain" description="Plastocyanin-like" evidence="16">
    <location>
        <begin position="978"/>
        <end position="1101"/>
    </location>
</feature>
<feature type="signal peptide" evidence="14">
    <location>
        <begin position="1"/>
        <end position="18"/>
    </location>
</feature>
<protein>
    <recommendedName>
        <fullName evidence="4">laccase</fullName>
        <ecNumber evidence="4">1.10.3.2</ecNumber>
    </recommendedName>
</protein>
<dbReference type="CDD" id="cd13901">
    <property type="entry name" value="CuRO_3_MaLCC_like"/>
    <property type="match status" value="1"/>
</dbReference>
<keyword evidence="10" id="KW-1015">Disulfide bond</keyword>
<comment type="cofactor">
    <cofactor evidence="2">
        <name>Cu cation</name>
        <dbReference type="ChEBI" id="CHEBI:23378"/>
    </cofactor>
</comment>
<dbReference type="FunFam" id="2.60.40.420:FF:000038">
    <property type="entry name" value="Extracellular dihydrogeodin oxidase/laccase"/>
    <property type="match status" value="1"/>
</dbReference>
<dbReference type="CDD" id="cd13854">
    <property type="entry name" value="CuRO_1_MaLCC_like"/>
    <property type="match status" value="1"/>
</dbReference>
<feature type="compositionally biased region" description="Gly residues" evidence="13">
    <location>
        <begin position="441"/>
        <end position="462"/>
    </location>
</feature>
<evidence type="ECO:0000256" key="3">
    <source>
        <dbReference type="ARBA" id="ARBA00010609"/>
    </source>
</evidence>
<dbReference type="Gene3D" id="2.60.40.420">
    <property type="entry name" value="Cupredoxins - blue copper proteins"/>
    <property type="match status" value="3"/>
</dbReference>
<dbReference type="SUPFAM" id="SSF49503">
    <property type="entry name" value="Cupredoxins"/>
    <property type="match status" value="3"/>
</dbReference>
<dbReference type="GO" id="GO:0005507">
    <property type="term" value="F:copper ion binding"/>
    <property type="evidence" value="ECO:0007669"/>
    <property type="project" value="InterPro"/>
</dbReference>
<evidence type="ECO:0000313" key="19">
    <source>
        <dbReference type="Proteomes" id="UP000824596"/>
    </source>
</evidence>
<evidence type="ECO:0000256" key="14">
    <source>
        <dbReference type="SAM" id="SignalP"/>
    </source>
</evidence>
<organism evidence="18 19">
    <name type="scientific">Hirsutella rhossiliensis</name>
    <dbReference type="NCBI Taxonomy" id="111463"/>
    <lineage>
        <taxon>Eukaryota</taxon>
        <taxon>Fungi</taxon>
        <taxon>Dikarya</taxon>
        <taxon>Ascomycota</taxon>
        <taxon>Pezizomycotina</taxon>
        <taxon>Sordariomycetes</taxon>
        <taxon>Hypocreomycetidae</taxon>
        <taxon>Hypocreales</taxon>
        <taxon>Ophiocordycipitaceae</taxon>
        <taxon>Hirsutella</taxon>
    </lineage>
</organism>
<evidence type="ECO:0000256" key="13">
    <source>
        <dbReference type="SAM" id="MobiDB-lite"/>
    </source>
</evidence>
<evidence type="ECO:0000256" key="1">
    <source>
        <dbReference type="ARBA" id="ARBA00000349"/>
    </source>
</evidence>
<dbReference type="GO" id="GO:0046274">
    <property type="term" value="P:lignin catabolic process"/>
    <property type="evidence" value="ECO:0007669"/>
    <property type="project" value="UniProtKB-KW"/>
</dbReference>
<dbReference type="EC" id="1.10.3.2" evidence="4"/>
<accession>A0A9P8MQZ5</accession>
<dbReference type="AlphaFoldDB" id="A0A9P8MQZ5"/>
<sequence>MHPRSVIVPGLLAPLAAALPTSIPEEQTSDAQCGSGACSSFPGSGTGYTGGNTGYPGGGFPGGDIGYPGGGFPGGDIGYPGGGFPGGNTGYPGGGFPGGDIGYPGGGFPGGNTGYPGGSFPGGNTGYPGGGFPGGDIGYPGSSFTGGNIGYPGGGIGYPGGKGYSGGYSYSYDYEETQYLTGLGCPPEGLPPLHQLGYSFQDLQYFIEIGYRPQDFGYIGELGYPPTNLRYLANQGYFPDDLRFLTGQGFVPDDLLFLSQRGCPLQDLRRFAELGCPPQDIRYLAEMGYFPQDIQYLTEFDYLPNGLQYLMDLSCGAEDFRFLAEMGYRPQNFEYLVEQGYHHEVIQYLVQQRYPPTRLQDLAGPGSLFGGLSGPGSPLGGGLNGPGSPLGGGLNGLGSPLGGGLNGLGSPLGGGLNGLGSPLGGGLNGLGSPLDGELGSPLGGEFGSPIGGGVGSPLGSGFGSPLSGEFGSPLGGEPGSPLGGGLNGLGSPLGSGFGSPLGSGFGSPLSGEFGSPIGGRPGSHLGGGLNGVGSPLGSGVGSPLGGEPGSNLGGGLNGPGFPLGGLDGPGFGEGKLAAPGHPPEDMPGLRYPPEDRGGFRHGGNHACSGNTATTRSEWCGSFSIDTDYTSQAPDTGVTREYWLDISDVIIAPDGVPRTAMAVNGSMPGPTIFADWGDTVIVHVTNSLYTSKNGTSIHFHGIRQLFTNQNDGVPSITECPTAVGKSTTYTWRALQYGSTWYHSHFALQAWQGVFGGIVINGPATSNYDEDLGVVFLNDWDHQTVDELYSTAETQGPPPLANALINGTNVFNDSGQHLNIPFTRGKSHRLRLVNAAVDTHFKFTIDNHRMTVIATDLVPIRPYTTNVLNIGIGQRYDVIVSADQAHVAENFWMRAIPQSSCSNVNNSDNVRAVVHYGERPSTPSTLGYSFTDSCDDEKNLSPHITKDLTPTQITTSEFVNLTTVEGLFKWSLNSTSMVVDWRNPTLQQIQSGVNSFSQSNAVIRLPAANQLFSMVIETTLAIPHPIHLHGHDFFVLSQGTGNYSAETPLTWRNPPRRDTAMLPGNGFLVIAFETDNPGAWLMHCHIGWHTSEGFALQFVEREDEIAGLTNGKTLDSQCRAWNDFQDAFNIEQEDSGV</sequence>
<evidence type="ECO:0000256" key="4">
    <source>
        <dbReference type="ARBA" id="ARBA00012297"/>
    </source>
</evidence>
<evidence type="ECO:0000256" key="5">
    <source>
        <dbReference type="ARBA" id="ARBA00022723"/>
    </source>
</evidence>
<dbReference type="FunFam" id="2.60.40.420:FF:000021">
    <property type="entry name" value="Extracellular dihydrogeodin oxidase/laccase"/>
    <property type="match status" value="1"/>
</dbReference>
<feature type="chain" id="PRO_5040209452" description="laccase" evidence="14">
    <location>
        <begin position="19"/>
        <end position="1135"/>
    </location>
</feature>
<proteinExistence type="inferred from homology"/>
<dbReference type="PANTHER" id="PTHR11709:SF502">
    <property type="entry name" value="MULTICOPPER OXIDASE"/>
    <property type="match status" value="1"/>
</dbReference>
<feature type="domain" description="Plastocyanin-like" evidence="15">
    <location>
        <begin position="772"/>
        <end position="916"/>
    </location>
</feature>
<keyword evidence="9" id="KW-0186">Copper</keyword>
<evidence type="ECO:0000256" key="9">
    <source>
        <dbReference type="ARBA" id="ARBA00023008"/>
    </source>
</evidence>
<keyword evidence="7" id="KW-0677">Repeat</keyword>
<dbReference type="Pfam" id="PF00394">
    <property type="entry name" value="Cu-oxidase"/>
    <property type="match status" value="1"/>
</dbReference>
<comment type="catalytic activity">
    <reaction evidence="1">
        <text>4 hydroquinone + O2 = 4 benzosemiquinone + 2 H2O</text>
        <dbReference type="Rhea" id="RHEA:11276"/>
        <dbReference type="ChEBI" id="CHEBI:15377"/>
        <dbReference type="ChEBI" id="CHEBI:15379"/>
        <dbReference type="ChEBI" id="CHEBI:17594"/>
        <dbReference type="ChEBI" id="CHEBI:17977"/>
        <dbReference type="EC" id="1.10.3.2"/>
    </reaction>
</comment>
<name>A0A9P8MQZ5_9HYPO</name>
<reference evidence="18" key="1">
    <citation type="submission" date="2021-09" db="EMBL/GenBank/DDBJ databases">
        <title>A high-quality genome of the endoparasitic fungus Hirsutella rhossiliensis with a comparison of Hirsutella genomes reveals transposable elements contributing to genome size variation.</title>
        <authorList>
            <person name="Lin R."/>
            <person name="Jiao Y."/>
            <person name="Sun X."/>
            <person name="Ling J."/>
            <person name="Xie B."/>
            <person name="Cheng X."/>
        </authorList>
    </citation>
    <scope>NUCLEOTIDE SEQUENCE</scope>
    <source>
        <strain evidence="18">HR02</strain>
    </source>
</reference>
<dbReference type="RefSeq" id="XP_044716387.1">
    <property type="nucleotide sequence ID" value="XM_044868390.1"/>
</dbReference>
<dbReference type="GeneID" id="68359048"/>
<dbReference type="InterPro" id="IPR008972">
    <property type="entry name" value="Cupredoxin"/>
</dbReference>
<dbReference type="EMBL" id="JAIZPD010000014">
    <property type="protein sequence ID" value="KAH0958874.1"/>
    <property type="molecule type" value="Genomic_DNA"/>
</dbReference>
<feature type="region of interest" description="Disordered" evidence="13">
    <location>
        <begin position="374"/>
        <end position="395"/>
    </location>
</feature>
<evidence type="ECO:0000259" key="15">
    <source>
        <dbReference type="Pfam" id="PF00394"/>
    </source>
</evidence>
<evidence type="ECO:0000259" key="16">
    <source>
        <dbReference type="Pfam" id="PF07731"/>
    </source>
</evidence>
<evidence type="ECO:0000256" key="2">
    <source>
        <dbReference type="ARBA" id="ARBA00001935"/>
    </source>
</evidence>
<dbReference type="InterPro" id="IPR045087">
    <property type="entry name" value="Cu-oxidase_fam"/>
</dbReference>
<dbReference type="CDD" id="cd13880">
    <property type="entry name" value="CuRO_2_MaLCC_like"/>
    <property type="match status" value="1"/>
</dbReference>
<feature type="region of interest" description="Disordered" evidence="13">
    <location>
        <begin position="507"/>
        <end position="604"/>
    </location>
</feature>
<feature type="compositionally biased region" description="Gly residues" evidence="13">
    <location>
        <begin position="473"/>
        <end position="488"/>
    </location>
</feature>
<dbReference type="InterPro" id="IPR011706">
    <property type="entry name" value="Cu-oxidase_C"/>
</dbReference>
<feature type="region of interest" description="Disordered" evidence="13">
    <location>
        <begin position="436"/>
        <end position="488"/>
    </location>
</feature>
<evidence type="ECO:0000256" key="8">
    <source>
        <dbReference type="ARBA" id="ARBA00023002"/>
    </source>
</evidence>
<evidence type="ECO:0000256" key="6">
    <source>
        <dbReference type="ARBA" id="ARBA00022729"/>
    </source>
</evidence>
<gene>
    <name evidence="18" type="ORF">HRG_09919</name>
</gene>
<dbReference type="GO" id="GO:0052716">
    <property type="term" value="F:hydroquinone:oxygen oxidoreductase activity"/>
    <property type="evidence" value="ECO:0007669"/>
    <property type="project" value="UniProtKB-EC"/>
</dbReference>
<evidence type="ECO:0000256" key="10">
    <source>
        <dbReference type="ARBA" id="ARBA00023157"/>
    </source>
</evidence>
<dbReference type="PANTHER" id="PTHR11709">
    <property type="entry name" value="MULTI-COPPER OXIDASE"/>
    <property type="match status" value="1"/>
</dbReference>
<dbReference type="Pfam" id="PF07731">
    <property type="entry name" value="Cu-oxidase_2"/>
    <property type="match status" value="1"/>
</dbReference>
<dbReference type="OrthoDB" id="2121828at2759"/>
<evidence type="ECO:0000313" key="18">
    <source>
        <dbReference type="EMBL" id="KAH0958874.1"/>
    </source>
</evidence>
<feature type="compositionally biased region" description="Gly residues" evidence="13">
    <location>
        <begin position="516"/>
        <end position="573"/>
    </location>
</feature>
<keyword evidence="8" id="KW-0560">Oxidoreductase</keyword>
<feature type="domain" description="Plastocyanin-like" evidence="17">
    <location>
        <begin position="650"/>
        <end position="761"/>
    </location>
</feature>
<evidence type="ECO:0000256" key="11">
    <source>
        <dbReference type="ARBA" id="ARBA00023180"/>
    </source>
</evidence>
<evidence type="ECO:0000256" key="12">
    <source>
        <dbReference type="ARBA" id="ARBA00023185"/>
    </source>
</evidence>
<keyword evidence="11" id="KW-0325">Glycoprotein</keyword>
<comment type="similarity">
    <text evidence="3">Belongs to the multicopper oxidase family.</text>
</comment>
<feature type="compositionally biased region" description="Low complexity" evidence="13">
    <location>
        <begin position="463"/>
        <end position="472"/>
    </location>
</feature>
<keyword evidence="19" id="KW-1185">Reference proteome</keyword>
<dbReference type="Proteomes" id="UP000824596">
    <property type="component" value="Unassembled WGS sequence"/>
</dbReference>
<dbReference type="FunFam" id="2.60.40.420:FF:000046">
    <property type="entry name" value="Multicopper oxidase"/>
    <property type="match status" value="1"/>
</dbReference>
<evidence type="ECO:0000259" key="17">
    <source>
        <dbReference type="Pfam" id="PF07732"/>
    </source>
</evidence>
<keyword evidence="5" id="KW-0479">Metal-binding</keyword>
<comment type="caution">
    <text evidence="18">The sequence shown here is derived from an EMBL/GenBank/DDBJ whole genome shotgun (WGS) entry which is preliminary data.</text>
</comment>